<dbReference type="InterPro" id="IPR013083">
    <property type="entry name" value="Znf_RING/FYVE/PHD"/>
</dbReference>
<keyword evidence="3" id="KW-0862">Zinc</keyword>
<keyword evidence="1" id="KW-0479">Metal-binding</keyword>
<dbReference type="GO" id="GO:0043161">
    <property type="term" value="P:proteasome-mediated ubiquitin-dependent protein catabolic process"/>
    <property type="evidence" value="ECO:0007669"/>
    <property type="project" value="TreeGrafter"/>
</dbReference>
<evidence type="ECO:0000259" key="5">
    <source>
        <dbReference type="PROSITE" id="PS50089"/>
    </source>
</evidence>
<evidence type="ECO:0000256" key="1">
    <source>
        <dbReference type="ARBA" id="ARBA00022723"/>
    </source>
</evidence>
<name>A0A6C0IH36_9ZZZZ</name>
<evidence type="ECO:0000256" key="4">
    <source>
        <dbReference type="SAM" id="MobiDB-lite"/>
    </source>
</evidence>
<dbReference type="AlphaFoldDB" id="A0A6C0IH36"/>
<dbReference type="InterPro" id="IPR050731">
    <property type="entry name" value="HRD1_E3_ubiq-ligases"/>
</dbReference>
<dbReference type="EMBL" id="MN740164">
    <property type="protein sequence ID" value="QHT91227.1"/>
    <property type="molecule type" value="Genomic_DNA"/>
</dbReference>
<feature type="compositionally biased region" description="Acidic residues" evidence="4">
    <location>
        <begin position="100"/>
        <end position="122"/>
    </location>
</feature>
<dbReference type="PANTHER" id="PTHR22763:SF162">
    <property type="entry name" value="TRANSMEMBRANE E3 UBIQUITIN-PROTEIN LIGASE 1"/>
    <property type="match status" value="1"/>
</dbReference>
<keyword evidence="2" id="KW-0863">Zinc-finger</keyword>
<sequence length="241" mass="27772">MSSDKQIMDCPICMEDIECTKNCITTECGHCFHASCLMKSVAHNGFGCPYCRSAMAEDIKAEDDEDEWESVESFEDDEYALRGLRFFMNNIEGVEHDQYDMEDEDIDDEEDRESSVEVEEEEPKPSAAYLTEKLLEQGITMEQMVKAMLLRHDEYEAEEEAYDRVDGHIFGKIRSIIHNYTRNRQVISVPPLDINVVTEFPPPVQQPSLVEMVDDSAQPKVHRPPRPYRSTIVYIDETIAN</sequence>
<dbReference type="CDD" id="cd16448">
    <property type="entry name" value="RING-H2"/>
    <property type="match status" value="1"/>
</dbReference>
<evidence type="ECO:0000256" key="2">
    <source>
        <dbReference type="ARBA" id="ARBA00022771"/>
    </source>
</evidence>
<dbReference type="Pfam" id="PF13639">
    <property type="entry name" value="zf-RING_2"/>
    <property type="match status" value="1"/>
</dbReference>
<dbReference type="InterPro" id="IPR001841">
    <property type="entry name" value="Znf_RING"/>
</dbReference>
<dbReference type="GO" id="GO:0061630">
    <property type="term" value="F:ubiquitin protein ligase activity"/>
    <property type="evidence" value="ECO:0007669"/>
    <property type="project" value="TreeGrafter"/>
</dbReference>
<dbReference type="GO" id="GO:0008270">
    <property type="term" value="F:zinc ion binding"/>
    <property type="evidence" value="ECO:0007669"/>
    <property type="project" value="UniProtKB-KW"/>
</dbReference>
<dbReference type="Gene3D" id="3.30.40.10">
    <property type="entry name" value="Zinc/RING finger domain, C3HC4 (zinc finger)"/>
    <property type="match status" value="1"/>
</dbReference>
<feature type="domain" description="RING-type" evidence="5">
    <location>
        <begin position="10"/>
        <end position="52"/>
    </location>
</feature>
<reference evidence="6" key="1">
    <citation type="journal article" date="2020" name="Nature">
        <title>Giant virus diversity and host interactions through global metagenomics.</title>
        <authorList>
            <person name="Schulz F."/>
            <person name="Roux S."/>
            <person name="Paez-Espino D."/>
            <person name="Jungbluth S."/>
            <person name="Walsh D.A."/>
            <person name="Denef V.J."/>
            <person name="McMahon K.D."/>
            <person name="Konstantinidis K.T."/>
            <person name="Eloe-Fadrosh E.A."/>
            <person name="Kyrpides N.C."/>
            <person name="Woyke T."/>
        </authorList>
    </citation>
    <scope>NUCLEOTIDE SEQUENCE</scope>
    <source>
        <strain evidence="6">GVMAG-M-3300023184-72</strain>
    </source>
</reference>
<dbReference type="PANTHER" id="PTHR22763">
    <property type="entry name" value="RING ZINC FINGER PROTEIN"/>
    <property type="match status" value="1"/>
</dbReference>
<feature type="region of interest" description="Disordered" evidence="4">
    <location>
        <begin position="97"/>
        <end position="125"/>
    </location>
</feature>
<dbReference type="GO" id="GO:0012505">
    <property type="term" value="C:endomembrane system"/>
    <property type="evidence" value="ECO:0007669"/>
    <property type="project" value="TreeGrafter"/>
</dbReference>
<evidence type="ECO:0000256" key="3">
    <source>
        <dbReference type="ARBA" id="ARBA00022833"/>
    </source>
</evidence>
<organism evidence="6">
    <name type="scientific">viral metagenome</name>
    <dbReference type="NCBI Taxonomy" id="1070528"/>
    <lineage>
        <taxon>unclassified sequences</taxon>
        <taxon>metagenomes</taxon>
        <taxon>organismal metagenomes</taxon>
    </lineage>
</organism>
<dbReference type="SUPFAM" id="SSF57850">
    <property type="entry name" value="RING/U-box"/>
    <property type="match status" value="1"/>
</dbReference>
<evidence type="ECO:0000313" key="6">
    <source>
        <dbReference type="EMBL" id="QHT91227.1"/>
    </source>
</evidence>
<protein>
    <recommendedName>
        <fullName evidence="5">RING-type domain-containing protein</fullName>
    </recommendedName>
</protein>
<proteinExistence type="predicted"/>
<dbReference type="SMART" id="SM00184">
    <property type="entry name" value="RING"/>
    <property type="match status" value="1"/>
</dbReference>
<accession>A0A6C0IH36</accession>
<dbReference type="PROSITE" id="PS50089">
    <property type="entry name" value="ZF_RING_2"/>
    <property type="match status" value="1"/>
</dbReference>